<dbReference type="Pfam" id="PF00672">
    <property type="entry name" value="HAMP"/>
    <property type="match status" value="1"/>
</dbReference>
<evidence type="ECO:0000259" key="13">
    <source>
        <dbReference type="PROSITE" id="PS50109"/>
    </source>
</evidence>
<keyword evidence="9 12" id="KW-1133">Transmembrane helix</keyword>
<evidence type="ECO:0000256" key="7">
    <source>
        <dbReference type="ARBA" id="ARBA00022692"/>
    </source>
</evidence>
<dbReference type="EC" id="2.7.13.3" evidence="4"/>
<evidence type="ECO:0000256" key="8">
    <source>
        <dbReference type="ARBA" id="ARBA00022777"/>
    </source>
</evidence>
<dbReference type="Proteomes" id="UP000501452">
    <property type="component" value="Chromosome"/>
</dbReference>
<dbReference type="InterPro" id="IPR003660">
    <property type="entry name" value="HAMP_dom"/>
</dbReference>
<dbReference type="PRINTS" id="PR00344">
    <property type="entry name" value="BCTRLSENSOR"/>
</dbReference>
<dbReference type="InterPro" id="IPR003661">
    <property type="entry name" value="HisK_dim/P_dom"/>
</dbReference>
<evidence type="ECO:0000256" key="12">
    <source>
        <dbReference type="SAM" id="Phobius"/>
    </source>
</evidence>
<dbReference type="InterPro" id="IPR036097">
    <property type="entry name" value="HisK_dim/P_sf"/>
</dbReference>
<dbReference type="SUPFAM" id="SSF55874">
    <property type="entry name" value="ATPase domain of HSP90 chaperone/DNA topoisomerase II/histidine kinase"/>
    <property type="match status" value="1"/>
</dbReference>
<sequence>MIVYVVHTRAHYDDVDMMLTGVAEHTVGRYAENPTQQQLDAMLSVPVGPSMAVRVYGPDKGMLAEGPNARGRAPEVDPRGVLARPSGPAFDPLARLGPQLEEIEAGRGAFGLTSDSDGNRWRLYVLPADNGPARYFVFATPIADVDATVAQLRWLVAFLTLGAVATTMAASALLAGRALRPAADLDETAGSIARSRDFGRRVAVGKDRDELGRLAATFNGMLDSLEGAYQAQKRFVADASHELRAPLTAIQGNLELLQRHPDKPPAEQREAVSEANREARRLAHLVADLLSLARADAGVSLRRDRVELDRVVLEAISTARHMTRGQQVELAALEPAIVEGDADRLKELFLILLDNAIKYTPPDGQIIVNLCRNGASARVTVRDTGVGIAPEDLPRVFDRFYRADPARARDPGGTGLGLPIARWISEAHGGRVQLDSKPGEGTTVTVRLPLYP</sequence>
<feature type="transmembrane region" description="Helical" evidence="12">
    <location>
        <begin position="154"/>
        <end position="175"/>
    </location>
</feature>
<dbReference type="SUPFAM" id="SSF47384">
    <property type="entry name" value="Homodimeric domain of signal transducing histidine kinase"/>
    <property type="match status" value="1"/>
</dbReference>
<comment type="cofactor">
    <cofactor evidence="2">
        <name>a divalent metal cation</name>
        <dbReference type="ChEBI" id="CHEBI:60240"/>
    </cofactor>
</comment>
<dbReference type="EMBL" id="CP045119">
    <property type="protein sequence ID" value="QIN85276.1"/>
    <property type="molecule type" value="Genomic_DNA"/>
</dbReference>
<feature type="domain" description="Histidine kinase" evidence="13">
    <location>
        <begin position="238"/>
        <end position="452"/>
    </location>
</feature>
<organism evidence="15 16">
    <name type="scientific">Rubrobacter tropicus</name>
    <dbReference type="NCBI Taxonomy" id="2653851"/>
    <lineage>
        <taxon>Bacteria</taxon>
        <taxon>Bacillati</taxon>
        <taxon>Actinomycetota</taxon>
        <taxon>Rubrobacteria</taxon>
        <taxon>Rubrobacterales</taxon>
        <taxon>Rubrobacteraceae</taxon>
        <taxon>Rubrobacter</taxon>
    </lineage>
</organism>
<proteinExistence type="predicted"/>
<dbReference type="InterPro" id="IPR004358">
    <property type="entry name" value="Sig_transdc_His_kin-like_C"/>
</dbReference>
<protein>
    <recommendedName>
        <fullName evidence="4">histidine kinase</fullName>
        <ecNumber evidence="4">2.7.13.3</ecNumber>
    </recommendedName>
</protein>
<keyword evidence="7 12" id="KW-0812">Transmembrane</keyword>
<keyword evidence="10" id="KW-0902">Two-component regulatory system</keyword>
<evidence type="ECO:0000256" key="11">
    <source>
        <dbReference type="ARBA" id="ARBA00023136"/>
    </source>
</evidence>
<dbReference type="CDD" id="cd00082">
    <property type="entry name" value="HisKA"/>
    <property type="match status" value="1"/>
</dbReference>
<dbReference type="InterPro" id="IPR050428">
    <property type="entry name" value="TCS_sensor_his_kinase"/>
</dbReference>
<evidence type="ECO:0000256" key="4">
    <source>
        <dbReference type="ARBA" id="ARBA00012438"/>
    </source>
</evidence>
<evidence type="ECO:0000256" key="10">
    <source>
        <dbReference type="ARBA" id="ARBA00023012"/>
    </source>
</evidence>
<dbReference type="PANTHER" id="PTHR45436:SF5">
    <property type="entry name" value="SENSOR HISTIDINE KINASE TRCS"/>
    <property type="match status" value="1"/>
</dbReference>
<keyword evidence="6" id="KW-0808">Transferase</keyword>
<evidence type="ECO:0000256" key="6">
    <source>
        <dbReference type="ARBA" id="ARBA00022679"/>
    </source>
</evidence>
<evidence type="ECO:0000256" key="3">
    <source>
        <dbReference type="ARBA" id="ARBA00004236"/>
    </source>
</evidence>
<dbReference type="AlphaFoldDB" id="A0A6G8QFI9"/>
<dbReference type="CDD" id="cd06225">
    <property type="entry name" value="HAMP"/>
    <property type="match status" value="1"/>
</dbReference>
<evidence type="ECO:0000256" key="5">
    <source>
        <dbReference type="ARBA" id="ARBA00022553"/>
    </source>
</evidence>
<dbReference type="InterPro" id="IPR003594">
    <property type="entry name" value="HATPase_dom"/>
</dbReference>
<dbReference type="GO" id="GO:0000155">
    <property type="term" value="F:phosphorelay sensor kinase activity"/>
    <property type="evidence" value="ECO:0007669"/>
    <property type="project" value="InterPro"/>
</dbReference>
<evidence type="ECO:0000256" key="9">
    <source>
        <dbReference type="ARBA" id="ARBA00022989"/>
    </source>
</evidence>
<evidence type="ECO:0000313" key="15">
    <source>
        <dbReference type="EMBL" id="QIN85276.1"/>
    </source>
</evidence>
<dbReference type="Pfam" id="PF00512">
    <property type="entry name" value="HisKA"/>
    <property type="match status" value="1"/>
</dbReference>
<evidence type="ECO:0000259" key="14">
    <source>
        <dbReference type="PROSITE" id="PS50885"/>
    </source>
</evidence>
<evidence type="ECO:0000313" key="16">
    <source>
        <dbReference type="Proteomes" id="UP000501452"/>
    </source>
</evidence>
<dbReference type="SMART" id="SM00304">
    <property type="entry name" value="HAMP"/>
    <property type="match status" value="1"/>
</dbReference>
<dbReference type="FunFam" id="1.10.287.130:FF:000001">
    <property type="entry name" value="Two-component sensor histidine kinase"/>
    <property type="match status" value="1"/>
</dbReference>
<dbReference type="KEGG" id="rub:GBA63_18760"/>
<keyword evidence="11 12" id="KW-0472">Membrane</keyword>
<comment type="subcellular location">
    <subcellularLocation>
        <location evidence="3">Cell membrane</location>
    </subcellularLocation>
</comment>
<comment type="catalytic activity">
    <reaction evidence="1">
        <text>ATP + protein L-histidine = ADP + protein N-phospho-L-histidine.</text>
        <dbReference type="EC" id="2.7.13.3"/>
    </reaction>
</comment>
<dbReference type="GO" id="GO:0005509">
    <property type="term" value="F:calcium ion binding"/>
    <property type="evidence" value="ECO:0007669"/>
    <property type="project" value="UniProtKB-ARBA"/>
</dbReference>
<dbReference type="GO" id="GO:0005886">
    <property type="term" value="C:plasma membrane"/>
    <property type="evidence" value="ECO:0007669"/>
    <property type="project" value="UniProtKB-SubCell"/>
</dbReference>
<dbReference type="SMART" id="SM00388">
    <property type="entry name" value="HisKA"/>
    <property type="match status" value="1"/>
</dbReference>
<dbReference type="Pfam" id="PF02518">
    <property type="entry name" value="HATPase_c"/>
    <property type="match status" value="1"/>
</dbReference>
<dbReference type="Gene3D" id="6.10.340.10">
    <property type="match status" value="1"/>
</dbReference>
<dbReference type="SUPFAM" id="SSF158472">
    <property type="entry name" value="HAMP domain-like"/>
    <property type="match status" value="1"/>
</dbReference>
<feature type="domain" description="HAMP" evidence="14">
    <location>
        <begin position="176"/>
        <end position="230"/>
    </location>
</feature>
<dbReference type="InterPro" id="IPR005467">
    <property type="entry name" value="His_kinase_dom"/>
</dbReference>
<dbReference type="PROSITE" id="PS50109">
    <property type="entry name" value="HIS_KIN"/>
    <property type="match status" value="1"/>
</dbReference>
<dbReference type="CDD" id="cd00075">
    <property type="entry name" value="HATPase"/>
    <property type="match status" value="1"/>
</dbReference>
<dbReference type="Gene3D" id="3.30.565.10">
    <property type="entry name" value="Histidine kinase-like ATPase, C-terminal domain"/>
    <property type="match status" value="1"/>
</dbReference>
<dbReference type="InterPro" id="IPR036890">
    <property type="entry name" value="HATPase_C_sf"/>
</dbReference>
<evidence type="ECO:0000256" key="1">
    <source>
        <dbReference type="ARBA" id="ARBA00000085"/>
    </source>
</evidence>
<keyword evidence="16" id="KW-1185">Reference proteome</keyword>
<name>A0A6G8QFI9_9ACTN</name>
<keyword evidence="5" id="KW-0597">Phosphoprotein</keyword>
<dbReference type="Gene3D" id="1.10.287.130">
    <property type="match status" value="1"/>
</dbReference>
<dbReference type="PANTHER" id="PTHR45436">
    <property type="entry name" value="SENSOR HISTIDINE KINASE YKOH"/>
    <property type="match status" value="1"/>
</dbReference>
<keyword evidence="8" id="KW-0418">Kinase</keyword>
<dbReference type="FunFam" id="3.30.565.10:FF:000006">
    <property type="entry name" value="Sensor histidine kinase WalK"/>
    <property type="match status" value="1"/>
</dbReference>
<accession>A0A6G8QFI9</accession>
<reference evidence="15 16" key="1">
    <citation type="submission" date="2019-10" db="EMBL/GenBank/DDBJ databases">
        <title>Rubrobacter sp nov SCSIO 52090 isolated from a deep-sea sediment in the South China Sea.</title>
        <authorList>
            <person name="Chen R.W."/>
        </authorList>
    </citation>
    <scope>NUCLEOTIDE SEQUENCE [LARGE SCALE GENOMIC DNA]</scope>
    <source>
        <strain evidence="15 16">SCSIO 52909</strain>
    </source>
</reference>
<dbReference type="PROSITE" id="PS50885">
    <property type="entry name" value="HAMP"/>
    <property type="match status" value="1"/>
</dbReference>
<evidence type="ECO:0000256" key="2">
    <source>
        <dbReference type="ARBA" id="ARBA00001968"/>
    </source>
</evidence>
<gene>
    <name evidence="15" type="ORF">GBA63_18760</name>
</gene>
<dbReference type="SMART" id="SM00387">
    <property type="entry name" value="HATPase_c"/>
    <property type="match status" value="1"/>
</dbReference>